<dbReference type="EMBL" id="QXDC01000003">
    <property type="protein sequence ID" value="RIA44237.1"/>
    <property type="molecule type" value="Genomic_DNA"/>
</dbReference>
<sequence length="153" mass="15717">MNAALTLALALAAVQQAVGIYDGWGAFADEARCYAIATPVPGSAAARTGAYASIATWPGRGIRNQFGARLSRTVREGAPMTLSINDRRFDLIARGDRAWAPDRETDAAIVGAMRSGRSMSIEGVSGAGRAFADVYALPGAVSAIDAAALACLG</sequence>
<dbReference type="RefSeq" id="WP_119035914.1">
    <property type="nucleotide sequence ID" value="NZ_QXDC01000003.1"/>
</dbReference>
<keyword evidence="2" id="KW-1185">Reference proteome</keyword>
<reference evidence="1 2" key="1">
    <citation type="submission" date="2018-08" db="EMBL/GenBank/DDBJ databases">
        <title>Genomic Encyclopedia of Type Strains, Phase IV (KMG-IV): sequencing the most valuable type-strain genomes for metagenomic binning, comparative biology and taxonomic classification.</title>
        <authorList>
            <person name="Goeker M."/>
        </authorList>
    </citation>
    <scope>NUCLEOTIDE SEQUENCE [LARGE SCALE GENOMIC DNA]</scope>
    <source>
        <strain evidence="1 2">DSM 25527</strain>
    </source>
</reference>
<dbReference type="Proteomes" id="UP000266568">
    <property type="component" value="Unassembled WGS sequence"/>
</dbReference>
<dbReference type="OrthoDB" id="7426653at2"/>
<dbReference type="AlphaFoldDB" id="A0A397PAP6"/>
<proteinExistence type="predicted"/>
<name>A0A397PAP6_9SPHN</name>
<accession>A0A397PAP6</accession>
<protein>
    <submittedName>
        <fullName evidence="1">Uncharacterized protein</fullName>
    </submittedName>
</protein>
<gene>
    <name evidence="1" type="ORF">DFR49_2477</name>
</gene>
<evidence type="ECO:0000313" key="2">
    <source>
        <dbReference type="Proteomes" id="UP000266568"/>
    </source>
</evidence>
<organism evidence="1 2">
    <name type="scientific">Hephaestia caeni</name>
    <dbReference type="NCBI Taxonomy" id="645617"/>
    <lineage>
        <taxon>Bacteria</taxon>
        <taxon>Pseudomonadati</taxon>
        <taxon>Pseudomonadota</taxon>
        <taxon>Alphaproteobacteria</taxon>
        <taxon>Sphingomonadales</taxon>
        <taxon>Sphingomonadaceae</taxon>
        <taxon>Hephaestia</taxon>
    </lineage>
</organism>
<comment type="caution">
    <text evidence="1">The sequence shown here is derived from an EMBL/GenBank/DDBJ whole genome shotgun (WGS) entry which is preliminary data.</text>
</comment>
<evidence type="ECO:0000313" key="1">
    <source>
        <dbReference type="EMBL" id="RIA44237.1"/>
    </source>
</evidence>